<dbReference type="InterPro" id="IPR018391">
    <property type="entry name" value="PQQ_b-propeller_rpt"/>
</dbReference>
<dbReference type="SMART" id="SM00564">
    <property type="entry name" value="PQQ"/>
    <property type="match status" value="3"/>
</dbReference>
<reference evidence="4" key="1">
    <citation type="journal article" date="2023" name="Mar. Drugs">
        <title>Gemmata algarum, a Novel Planctomycete Isolated from an Algal Mat, Displays Antimicrobial Activity.</title>
        <authorList>
            <person name="Kumar G."/>
            <person name="Kallscheuer N."/>
            <person name="Kashif M."/>
            <person name="Ahamad S."/>
            <person name="Jagadeeshwari U."/>
            <person name="Pannikurungottu S."/>
            <person name="Haufschild T."/>
            <person name="Kabuu M."/>
            <person name="Sasikala C."/>
            <person name="Jogler C."/>
            <person name="Ramana C."/>
        </authorList>
    </citation>
    <scope>NUCLEOTIDE SEQUENCE [LARGE SCALE GENOMIC DNA]</scope>
    <source>
        <strain evidence="4">JC673</strain>
    </source>
</reference>
<feature type="domain" description="Pyrrolo-quinoline quinone repeat" evidence="2">
    <location>
        <begin position="187"/>
        <end position="271"/>
    </location>
</feature>
<dbReference type="Proteomes" id="UP001272242">
    <property type="component" value="Unassembled WGS sequence"/>
</dbReference>
<keyword evidence="4" id="KW-1185">Reference proteome</keyword>
<feature type="domain" description="Pyrrolo-quinoline quinone repeat" evidence="2">
    <location>
        <begin position="48"/>
        <end position="153"/>
    </location>
</feature>
<feature type="domain" description="Pyrrolo-quinoline quinone repeat" evidence="2">
    <location>
        <begin position="300"/>
        <end position="393"/>
    </location>
</feature>
<dbReference type="InterPro" id="IPR015943">
    <property type="entry name" value="WD40/YVTN_repeat-like_dom_sf"/>
</dbReference>
<name>A0ABU5F1S8_9BACT</name>
<organism evidence="3 4">
    <name type="scientific">Gemmata algarum</name>
    <dbReference type="NCBI Taxonomy" id="2975278"/>
    <lineage>
        <taxon>Bacteria</taxon>
        <taxon>Pseudomonadati</taxon>
        <taxon>Planctomycetota</taxon>
        <taxon>Planctomycetia</taxon>
        <taxon>Gemmatales</taxon>
        <taxon>Gemmataceae</taxon>
        <taxon>Gemmata</taxon>
    </lineage>
</organism>
<dbReference type="InterPro" id="IPR002372">
    <property type="entry name" value="PQQ_rpt_dom"/>
</dbReference>
<dbReference type="RefSeq" id="WP_320687553.1">
    <property type="nucleotide sequence ID" value="NZ_JAXBLV010000189.1"/>
</dbReference>
<protein>
    <submittedName>
        <fullName evidence="3">PQQ-binding-like beta-propeller repeat protein</fullName>
    </submittedName>
</protein>
<sequence length="463" mass="48879">MFPLLLLAGCAGADPTPPADTWRGFRNDGSSCTTARDLPLTWGPNENVAWRAALPGYGQSSPVVWKGRVFVTAVEGPEKEKLLVVAVDARTGAVAWKKEFAASQKGKNNPMMSRAGSTPVADAEGVYCLFESGDLLALTHDGGTLWHRSLAKEYGEIKNNHGLGSSLAQAGRAVFVQVDHAGPSYLLAVCKADGKELWKTERPGRTSWTSPVVTTFNNKAAVLASGGGTLTAYDAATGKELAALDGLTGNTIPSPTAAGDLIAVGAGENRMKPDLKASAKSNCLVRFGARDGRPAFEPVWNGTKAVSHHASPVVHQGHVYFVTKLGLVHCLDLKTGAERYAERLDDETWATPVGAGDRVYFFGKSGVTTVLRAGGEFEKLAVNRLWSKEDYAARLDAAKRAAADALPKPPEGKGQGGGPPVPKAELEATRYSAVGDVVYGVAAVDRALFVRTGTELVCIRPAK</sequence>
<dbReference type="PANTHER" id="PTHR34512:SF30">
    <property type="entry name" value="OUTER MEMBRANE PROTEIN ASSEMBLY FACTOR BAMB"/>
    <property type="match status" value="1"/>
</dbReference>
<dbReference type="InterPro" id="IPR011047">
    <property type="entry name" value="Quinoprotein_ADH-like_sf"/>
</dbReference>
<dbReference type="SUPFAM" id="SSF50998">
    <property type="entry name" value="Quinoprotein alcohol dehydrogenase-like"/>
    <property type="match status" value="1"/>
</dbReference>
<evidence type="ECO:0000259" key="2">
    <source>
        <dbReference type="Pfam" id="PF13360"/>
    </source>
</evidence>
<dbReference type="Pfam" id="PF13360">
    <property type="entry name" value="PQQ_2"/>
    <property type="match status" value="3"/>
</dbReference>
<accession>A0ABU5F1S8</accession>
<feature type="region of interest" description="Disordered" evidence="1">
    <location>
        <begin position="402"/>
        <end position="423"/>
    </location>
</feature>
<dbReference type="EMBL" id="JAXBLV010000189">
    <property type="protein sequence ID" value="MDY3561083.1"/>
    <property type="molecule type" value="Genomic_DNA"/>
</dbReference>
<dbReference type="PANTHER" id="PTHR34512">
    <property type="entry name" value="CELL SURFACE PROTEIN"/>
    <property type="match status" value="1"/>
</dbReference>
<proteinExistence type="predicted"/>
<evidence type="ECO:0000256" key="1">
    <source>
        <dbReference type="SAM" id="MobiDB-lite"/>
    </source>
</evidence>
<dbReference type="Gene3D" id="2.130.10.10">
    <property type="entry name" value="YVTN repeat-like/Quinoprotein amine dehydrogenase"/>
    <property type="match status" value="2"/>
</dbReference>
<evidence type="ECO:0000313" key="3">
    <source>
        <dbReference type="EMBL" id="MDY3561083.1"/>
    </source>
</evidence>
<comment type="caution">
    <text evidence="3">The sequence shown here is derived from an EMBL/GenBank/DDBJ whole genome shotgun (WGS) entry which is preliminary data.</text>
</comment>
<gene>
    <name evidence="3" type="ORF">R5W23_002342</name>
</gene>
<evidence type="ECO:0000313" key="4">
    <source>
        <dbReference type="Proteomes" id="UP001272242"/>
    </source>
</evidence>